<evidence type="ECO:0000313" key="9">
    <source>
        <dbReference type="Proteomes" id="UP001530293"/>
    </source>
</evidence>
<evidence type="ECO:0000313" key="8">
    <source>
        <dbReference type="EMBL" id="KAL3757459.1"/>
    </source>
</evidence>
<reference evidence="8 9" key="1">
    <citation type="submission" date="2024-10" db="EMBL/GenBank/DDBJ databases">
        <title>Updated reference genomes for cyclostephanoid diatoms.</title>
        <authorList>
            <person name="Roberts W.R."/>
            <person name="Alverson A.J."/>
        </authorList>
    </citation>
    <scope>NUCLEOTIDE SEQUENCE [LARGE SCALE GENOMIC DNA]</scope>
    <source>
        <strain evidence="8 9">AJA232-27</strain>
    </source>
</reference>
<evidence type="ECO:0000256" key="5">
    <source>
        <dbReference type="ARBA" id="ARBA00022989"/>
    </source>
</evidence>
<accession>A0ABD3M0B9</accession>
<keyword evidence="6 7" id="KW-0472">Membrane</keyword>
<dbReference type="GO" id="GO:0005789">
    <property type="term" value="C:endoplasmic reticulum membrane"/>
    <property type="evidence" value="ECO:0007669"/>
    <property type="project" value="UniProtKB-SubCell"/>
</dbReference>
<dbReference type="EMBL" id="JALLBG020000265">
    <property type="protein sequence ID" value="KAL3757459.1"/>
    <property type="molecule type" value="Genomic_DNA"/>
</dbReference>
<evidence type="ECO:0000256" key="1">
    <source>
        <dbReference type="ARBA" id="ARBA00004477"/>
    </source>
</evidence>
<sequence length="122" mass="13581">MVELLSYQIFLSIGIIFLQVWYTCLLNLEKITAWWSSRLNNIISISGGGVISVSGGSGSSTHIIEIIIRYLPVWTILSLGIYALSMVLVRVHTMKDCPEAAVELAKEIEMAKESLRRKGLVI</sequence>
<evidence type="ECO:0000256" key="2">
    <source>
        <dbReference type="ARBA" id="ARBA00010430"/>
    </source>
</evidence>
<comment type="caution">
    <text evidence="7">Lacks conserved residue(s) required for the propagation of feature annotation.</text>
</comment>
<organism evidence="8 9">
    <name type="scientific">Discostella pseudostelligera</name>
    <dbReference type="NCBI Taxonomy" id="259834"/>
    <lineage>
        <taxon>Eukaryota</taxon>
        <taxon>Sar</taxon>
        <taxon>Stramenopiles</taxon>
        <taxon>Ochrophyta</taxon>
        <taxon>Bacillariophyta</taxon>
        <taxon>Coscinodiscophyceae</taxon>
        <taxon>Thalassiosirophycidae</taxon>
        <taxon>Stephanodiscales</taxon>
        <taxon>Stephanodiscaceae</taxon>
        <taxon>Discostella</taxon>
    </lineage>
</organism>
<keyword evidence="3 7" id="KW-0812">Transmembrane</keyword>
<gene>
    <name evidence="8" type="ORF">ACHAWU_006666</name>
</gene>
<dbReference type="Pfam" id="PF08285">
    <property type="entry name" value="DPM3"/>
    <property type="match status" value="1"/>
</dbReference>
<dbReference type="InterPro" id="IPR013174">
    <property type="entry name" value="DPM3"/>
</dbReference>
<evidence type="ECO:0000256" key="7">
    <source>
        <dbReference type="RuleBase" id="RU365085"/>
    </source>
</evidence>
<comment type="pathway">
    <text evidence="7">Protein modification; protein glycosylation.</text>
</comment>
<dbReference type="AlphaFoldDB" id="A0ABD3M0B9"/>
<evidence type="ECO:0000256" key="3">
    <source>
        <dbReference type="ARBA" id="ARBA00022692"/>
    </source>
</evidence>
<keyword evidence="9" id="KW-1185">Reference proteome</keyword>
<comment type="similarity">
    <text evidence="2 7">Belongs to the DPM3 family.</text>
</comment>
<protein>
    <recommendedName>
        <fullName evidence="7">Dolichol-phosphate mannosyltransferase subunit 3</fullName>
    </recommendedName>
</protein>
<feature type="transmembrane region" description="Helical" evidence="7">
    <location>
        <begin position="70"/>
        <end position="89"/>
    </location>
</feature>
<comment type="subcellular location">
    <subcellularLocation>
        <location evidence="1 7">Endoplasmic reticulum membrane</location>
        <topology evidence="1 7">Multi-pass membrane protein</topology>
    </subcellularLocation>
</comment>
<evidence type="ECO:0000256" key="4">
    <source>
        <dbReference type="ARBA" id="ARBA00022824"/>
    </source>
</evidence>
<evidence type="ECO:0000256" key="6">
    <source>
        <dbReference type="ARBA" id="ARBA00023136"/>
    </source>
</evidence>
<proteinExistence type="inferred from homology"/>
<keyword evidence="5 7" id="KW-1133">Transmembrane helix</keyword>
<comment type="function">
    <text evidence="7">Stabilizer subunit of the dolichol-phosphate mannose (DPM) synthase complex; tethers catalytic subunit to the ER.</text>
</comment>
<dbReference type="PANTHER" id="PTHR16433">
    <property type="entry name" value="DOLICHOL-PHOSPHATE MANNOSYLTRANSFERASE SUBUNIT 3"/>
    <property type="match status" value="1"/>
</dbReference>
<feature type="transmembrane region" description="Helical" evidence="7">
    <location>
        <begin position="6"/>
        <end position="28"/>
    </location>
</feature>
<keyword evidence="4 7" id="KW-0256">Endoplasmic reticulum</keyword>
<comment type="caution">
    <text evidence="8">The sequence shown here is derived from an EMBL/GenBank/DDBJ whole genome shotgun (WGS) entry which is preliminary data.</text>
</comment>
<dbReference type="PANTHER" id="PTHR16433:SF0">
    <property type="entry name" value="DOLICHOL-PHOSPHATE MANNOSYLTRANSFERASE SUBUNIT 3"/>
    <property type="match status" value="1"/>
</dbReference>
<comment type="subunit">
    <text evidence="7">Component of the dolichol-phosphate mannose (DPM) synthase complex.</text>
</comment>
<feature type="transmembrane region" description="Helical" evidence="7">
    <location>
        <begin position="40"/>
        <end position="64"/>
    </location>
</feature>
<dbReference type="Proteomes" id="UP001530293">
    <property type="component" value="Unassembled WGS sequence"/>
</dbReference>
<name>A0ABD3M0B9_9STRA</name>